<proteinExistence type="inferred from homology"/>
<protein>
    <recommendedName>
        <fullName evidence="9">Protein odr-4 homolog</fullName>
    </recommendedName>
</protein>
<evidence type="ECO:0000313" key="8">
    <source>
        <dbReference type="Proteomes" id="UP001344447"/>
    </source>
</evidence>
<keyword evidence="4 6" id="KW-1133">Transmembrane helix</keyword>
<evidence type="ECO:0000256" key="1">
    <source>
        <dbReference type="ARBA" id="ARBA00004370"/>
    </source>
</evidence>
<comment type="subcellular location">
    <subcellularLocation>
        <location evidence="1">Membrane</location>
    </subcellularLocation>
</comment>
<evidence type="ECO:0000256" key="2">
    <source>
        <dbReference type="ARBA" id="ARBA00010131"/>
    </source>
</evidence>
<dbReference type="GO" id="GO:0008104">
    <property type="term" value="P:intracellular protein localization"/>
    <property type="evidence" value="ECO:0007669"/>
    <property type="project" value="TreeGrafter"/>
</dbReference>
<evidence type="ECO:0000313" key="7">
    <source>
        <dbReference type="EMBL" id="KAK5581435.1"/>
    </source>
</evidence>
<evidence type="ECO:0000256" key="3">
    <source>
        <dbReference type="ARBA" id="ARBA00022692"/>
    </source>
</evidence>
<dbReference type="GO" id="GO:0016020">
    <property type="term" value="C:membrane"/>
    <property type="evidence" value="ECO:0007669"/>
    <property type="project" value="UniProtKB-SubCell"/>
</dbReference>
<dbReference type="InterPro" id="IPR029454">
    <property type="entry name" value="ODR-4-like"/>
</dbReference>
<name>A0AAN7Z246_9MYCE</name>
<evidence type="ECO:0000256" key="6">
    <source>
        <dbReference type="SAM" id="Phobius"/>
    </source>
</evidence>
<accession>A0AAN7Z246</accession>
<keyword evidence="8" id="KW-1185">Reference proteome</keyword>
<gene>
    <name evidence="7" type="ORF">RB653_001468</name>
</gene>
<evidence type="ECO:0008006" key="9">
    <source>
        <dbReference type="Google" id="ProtNLM"/>
    </source>
</evidence>
<organism evidence="7 8">
    <name type="scientific">Dictyostelium firmibasis</name>
    <dbReference type="NCBI Taxonomy" id="79012"/>
    <lineage>
        <taxon>Eukaryota</taxon>
        <taxon>Amoebozoa</taxon>
        <taxon>Evosea</taxon>
        <taxon>Eumycetozoa</taxon>
        <taxon>Dictyostelia</taxon>
        <taxon>Dictyosteliales</taxon>
        <taxon>Dictyosteliaceae</taxon>
        <taxon>Dictyostelium</taxon>
    </lineage>
</organism>
<feature type="transmembrane region" description="Helical" evidence="6">
    <location>
        <begin position="428"/>
        <end position="448"/>
    </location>
</feature>
<sequence length="449" mass="51673">MIINSNIKSNLEERSKKLEQSHIEIGLLIGQESEINDQQTYVLGFFPTPLNVDDDNKPINIESILSIDKEWVLEYCHQINLMLYGGIDIVGIYMITADSETLNEKNNESFIMKLLKSIHIIINSKSLQFISFSKKTGLINGKSTNSSQLYRLKSTELKVINNLETEFLSLHCILPIDINLKSNNNKNGMISFENVKKDIKEIFENQLFKESIILIENELANDNEIISKLFKSKSNLKIDLLINQLDSNLTSTSSLQFNFNNNNNNNNIHNKTHCIAYIHQLEQVKTAIKFIKKDIIKSVESRFDLLFNEIHSNKNEDKIKLSKESPILELPRRVNIQWLSNDISICDYLSSDETIEDCCKTITDLLQIDSPKINSIESSKNNEKLTTKKNITEKKENEGAKKEINETKSQLPKQSSSQNIQTKQTNNLYFIIIISVLVLMMAFYFKFFV</sequence>
<dbReference type="Proteomes" id="UP001344447">
    <property type="component" value="Unassembled WGS sequence"/>
</dbReference>
<dbReference type="EMBL" id="JAVFKY010000002">
    <property type="protein sequence ID" value="KAK5581435.1"/>
    <property type="molecule type" value="Genomic_DNA"/>
</dbReference>
<evidence type="ECO:0000256" key="5">
    <source>
        <dbReference type="ARBA" id="ARBA00023136"/>
    </source>
</evidence>
<comment type="caution">
    <text evidence="7">The sequence shown here is derived from an EMBL/GenBank/DDBJ whole genome shotgun (WGS) entry which is preliminary data.</text>
</comment>
<comment type="similarity">
    <text evidence="2">Belongs to the ODR-4 family.</text>
</comment>
<dbReference type="Pfam" id="PF14778">
    <property type="entry name" value="ODR4-like"/>
    <property type="match status" value="1"/>
</dbReference>
<evidence type="ECO:0000256" key="4">
    <source>
        <dbReference type="ARBA" id="ARBA00022989"/>
    </source>
</evidence>
<dbReference type="GO" id="GO:0012505">
    <property type="term" value="C:endomembrane system"/>
    <property type="evidence" value="ECO:0007669"/>
    <property type="project" value="TreeGrafter"/>
</dbReference>
<reference evidence="7 8" key="1">
    <citation type="submission" date="2023-11" db="EMBL/GenBank/DDBJ databases">
        <title>Dfirmibasis_genome.</title>
        <authorList>
            <person name="Edelbroek B."/>
            <person name="Kjellin J."/>
            <person name="Jerlstrom-Hultqvist J."/>
            <person name="Soderbom F."/>
        </authorList>
    </citation>
    <scope>NUCLEOTIDE SEQUENCE [LARGE SCALE GENOMIC DNA]</scope>
    <source>
        <strain evidence="7 8">TNS-C-14</strain>
    </source>
</reference>
<dbReference type="PANTHER" id="PTHR33966">
    <property type="entry name" value="PROTEIN ODR-4 HOMOLOG"/>
    <property type="match status" value="1"/>
</dbReference>
<dbReference type="PANTHER" id="PTHR33966:SF1">
    <property type="entry name" value="PROTEIN ODR-4 HOMOLOG"/>
    <property type="match status" value="1"/>
</dbReference>
<keyword evidence="5 6" id="KW-0472">Membrane</keyword>
<keyword evidence="3 6" id="KW-0812">Transmembrane</keyword>
<dbReference type="AlphaFoldDB" id="A0AAN7Z246"/>